<evidence type="ECO:0000313" key="1">
    <source>
        <dbReference type="EMBL" id="KRO23670.1"/>
    </source>
</evidence>
<sequence length="96" mass="11346">MDIDSKTIVLVEGMLLFKNELNQYFDYKVFLDVSGTEILKRGKQRDVPKFGLGILQKYRERYIPVYHRYLEIDKPITSAHMVIDNNNIEDPIILKK</sequence>
<gene>
    <name evidence="1" type="ORF">IV88_GL000879</name>
</gene>
<dbReference type="Gene3D" id="3.40.50.300">
    <property type="entry name" value="P-loop containing nucleotide triphosphate hydrolases"/>
    <property type="match status" value="1"/>
</dbReference>
<protein>
    <recommendedName>
        <fullName evidence="3">Uridine kinase</fullName>
    </recommendedName>
</protein>
<keyword evidence="2" id="KW-1185">Reference proteome</keyword>
<organism evidence="1 2">
    <name type="scientific">Pediococcus argentinicus</name>
    <dbReference type="NCBI Taxonomy" id="480391"/>
    <lineage>
        <taxon>Bacteria</taxon>
        <taxon>Bacillati</taxon>
        <taxon>Bacillota</taxon>
        <taxon>Bacilli</taxon>
        <taxon>Lactobacillales</taxon>
        <taxon>Lactobacillaceae</taxon>
        <taxon>Pediococcus</taxon>
    </lineage>
</organism>
<reference evidence="1 2" key="1">
    <citation type="journal article" date="2015" name="Genome Announc.">
        <title>Expanding the biotechnology potential of lactobacilli through comparative genomics of 213 strains and associated genera.</title>
        <authorList>
            <person name="Sun Z."/>
            <person name="Harris H.M."/>
            <person name="McCann A."/>
            <person name="Guo C."/>
            <person name="Argimon S."/>
            <person name="Zhang W."/>
            <person name="Yang X."/>
            <person name="Jeffery I.B."/>
            <person name="Cooney J.C."/>
            <person name="Kagawa T.F."/>
            <person name="Liu W."/>
            <person name="Song Y."/>
            <person name="Salvetti E."/>
            <person name="Wrobel A."/>
            <person name="Rasinkangas P."/>
            <person name="Parkhill J."/>
            <person name="Rea M.C."/>
            <person name="O'Sullivan O."/>
            <person name="Ritari J."/>
            <person name="Douillard F.P."/>
            <person name="Paul Ross R."/>
            <person name="Yang R."/>
            <person name="Briner A.E."/>
            <person name="Felis G.E."/>
            <person name="de Vos W.M."/>
            <person name="Barrangou R."/>
            <person name="Klaenhammer T.R."/>
            <person name="Caufield P.W."/>
            <person name="Cui Y."/>
            <person name="Zhang H."/>
            <person name="O'Toole P.W."/>
        </authorList>
    </citation>
    <scope>NUCLEOTIDE SEQUENCE [LARGE SCALE GENOMIC DNA]</scope>
    <source>
        <strain evidence="1 2">DSM 23026</strain>
    </source>
</reference>
<name>A0A0R2NCV1_9LACO</name>
<dbReference type="RefSeq" id="WP_057800062.1">
    <property type="nucleotide sequence ID" value="NZ_BJZZ01000027.1"/>
</dbReference>
<proteinExistence type="predicted"/>
<evidence type="ECO:0008006" key="3">
    <source>
        <dbReference type="Google" id="ProtNLM"/>
    </source>
</evidence>
<comment type="caution">
    <text evidence="1">The sequence shown here is derived from an EMBL/GenBank/DDBJ whole genome shotgun (WGS) entry which is preliminary data.</text>
</comment>
<dbReference type="OrthoDB" id="1420794at2"/>
<accession>A0A0R2NCV1</accession>
<dbReference type="Proteomes" id="UP000051249">
    <property type="component" value="Unassembled WGS sequence"/>
</dbReference>
<dbReference type="AlphaFoldDB" id="A0A0R2NCV1"/>
<dbReference type="EMBL" id="JQCQ01000028">
    <property type="protein sequence ID" value="KRO23670.1"/>
    <property type="molecule type" value="Genomic_DNA"/>
</dbReference>
<dbReference type="SUPFAM" id="SSF52540">
    <property type="entry name" value="P-loop containing nucleoside triphosphate hydrolases"/>
    <property type="match status" value="1"/>
</dbReference>
<dbReference type="PATRIC" id="fig|480391.4.peg.891"/>
<evidence type="ECO:0000313" key="2">
    <source>
        <dbReference type="Proteomes" id="UP000051249"/>
    </source>
</evidence>
<dbReference type="InterPro" id="IPR027417">
    <property type="entry name" value="P-loop_NTPase"/>
</dbReference>